<keyword evidence="4 7" id="KW-0540">Nuclease</keyword>
<gene>
    <name evidence="7 8" type="primary">rnp1</name>
</gene>
<dbReference type="SUPFAM" id="SSF101744">
    <property type="entry name" value="Rof/RNase P subunit-like"/>
    <property type="match status" value="1"/>
</dbReference>
<comment type="similarity">
    <text evidence="1 7">Belongs to the eukaryotic/archaeal RNase P protein component 1 family.</text>
</comment>
<evidence type="ECO:0000256" key="2">
    <source>
        <dbReference type="ARBA" id="ARBA00022490"/>
    </source>
</evidence>
<dbReference type="InterPro" id="IPR023538">
    <property type="entry name" value="RNP1"/>
</dbReference>
<dbReference type="GO" id="GO:0000172">
    <property type="term" value="C:ribonuclease MRP complex"/>
    <property type="evidence" value="ECO:0007669"/>
    <property type="project" value="InterPro"/>
</dbReference>
<keyword evidence="2 7" id="KW-0963">Cytoplasm</keyword>
<comment type="function">
    <text evidence="7">Part of ribonuclease P, a protein complex that generates mature tRNA molecules by cleaving their 5'-ends.</text>
</comment>
<dbReference type="Pfam" id="PF01868">
    <property type="entry name" value="RNase_P-MRP_p29"/>
    <property type="match status" value="1"/>
</dbReference>
<dbReference type="Gene3D" id="2.30.30.210">
    <property type="entry name" value="Ribonuclease P/MRP, subunit p29"/>
    <property type="match status" value="1"/>
</dbReference>
<evidence type="ECO:0000256" key="7">
    <source>
        <dbReference type="HAMAP-Rule" id="MF_00754"/>
    </source>
</evidence>
<organism evidence="8">
    <name type="scientific">uncultured thaumarchaeote Rifle_16ft_4_minimus_11813</name>
    <dbReference type="NCBI Taxonomy" id="1665208"/>
    <lineage>
        <taxon>Archaea</taxon>
        <taxon>Nitrososphaerota</taxon>
        <taxon>environmental samples</taxon>
    </lineage>
</organism>
<dbReference type="InterPro" id="IPR002730">
    <property type="entry name" value="Rpp29/RNP1"/>
</dbReference>
<dbReference type="PANTHER" id="PTHR13348:SF0">
    <property type="entry name" value="RIBONUCLEASE P PROTEIN SUBUNIT P29"/>
    <property type="match status" value="1"/>
</dbReference>
<accession>A0A0H4TK75</accession>
<dbReference type="GO" id="GO:0004526">
    <property type="term" value="F:ribonuclease P activity"/>
    <property type="evidence" value="ECO:0007669"/>
    <property type="project" value="UniProtKB-UniRule"/>
</dbReference>
<evidence type="ECO:0000256" key="4">
    <source>
        <dbReference type="ARBA" id="ARBA00022722"/>
    </source>
</evidence>
<dbReference type="GO" id="GO:0033204">
    <property type="term" value="F:ribonuclease P RNA binding"/>
    <property type="evidence" value="ECO:0007669"/>
    <property type="project" value="InterPro"/>
</dbReference>
<dbReference type="AlphaFoldDB" id="A0A0H4TK75"/>
<dbReference type="GO" id="GO:0030677">
    <property type="term" value="C:ribonuclease P complex"/>
    <property type="evidence" value="ECO:0007669"/>
    <property type="project" value="UniProtKB-UniRule"/>
</dbReference>
<evidence type="ECO:0000256" key="1">
    <source>
        <dbReference type="ARBA" id="ARBA00006181"/>
    </source>
</evidence>
<dbReference type="GO" id="GO:0006364">
    <property type="term" value="P:rRNA processing"/>
    <property type="evidence" value="ECO:0007669"/>
    <property type="project" value="TreeGrafter"/>
</dbReference>
<comment type="subunit">
    <text evidence="7">Consists of a catalytic RNA component and at least 4-5 protein subunits.</text>
</comment>
<comment type="subcellular location">
    <subcellularLocation>
        <location evidence="7">Cytoplasm</location>
    </subcellularLocation>
</comment>
<name>A0A0H4TK75_9ARCH</name>
<dbReference type="InterPro" id="IPR016848">
    <property type="entry name" value="RNase_P/MRP_Rpp29-subunit"/>
</dbReference>
<sequence>MSASNILFHELIGLNITIVESSDKSLNGLTGEIIDETKQTIRVKFEQGVKVVPKANVTLKVDLPDGQSVNIYGKKIMYRPEDRIRRMNYRR</sequence>
<dbReference type="EC" id="3.1.26.5" evidence="7"/>
<dbReference type="InterPro" id="IPR023534">
    <property type="entry name" value="Rof/RNase_P-like"/>
</dbReference>
<comment type="catalytic activity">
    <reaction evidence="7">
        <text>Endonucleolytic cleavage of RNA, removing 5'-extranucleotides from tRNA precursor.</text>
        <dbReference type="EC" id="3.1.26.5"/>
    </reaction>
</comment>
<proteinExistence type="inferred from homology"/>
<dbReference type="EMBL" id="KT006941">
    <property type="protein sequence ID" value="AKQ00889.1"/>
    <property type="molecule type" value="Genomic_DNA"/>
</dbReference>
<evidence type="ECO:0000256" key="3">
    <source>
        <dbReference type="ARBA" id="ARBA00022694"/>
    </source>
</evidence>
<dbReference type="SMART" id="SM00538">
    <property type="entry name" value="POP4"/>
    <property type="match status" value="1"/>
</dbReference>
<keyword evidence="5 7" id="KW-0255">Endonuclease</keyword>
<reference evidence="8" key="1">
    <citation type="journal article" date="2015" name="ISME J.">
        <title>Aquifer environment selects for microbial species cohorts in sediment and groundwater.</title>
        <authorList>
            <person name="Hug L.A."/>
            <person name="Thomas B.C."/>
            <person name="Brown C.T."/>
            <person name="Frischkorn K.R."/>
            <person name="Williams K.H."/>
            <person name="Tringe S.G."/>
            <person name="Banfield J.F."/>
        </authorList>
    </citation>
    <scope>NUCLEOTIDE SEQUENCE</scope>
</reference>
<dbReference type="HAMAP" id="MF_00754">
    <property type="entry name" value="RNase_P_1"/>
    <property type="match status" value="1"/>
</dbReference>
<dbReference type="GO" id="GO:0005737">
    <property type="term" value="C:cytoplasm"/>
    <property type="evidence" value="ECO:0007669"/>
    <property type="project" value="UniProtKB-SubCell"/>
</dbReference>
<evidence type="ECO:0000313" key="8">
    <source>
        <dbReference type="EMBL" id="AKQ00889.1"/>
    </source>
</evidence>
<protein>
    <recommendedName>
        <fullName evidence="7">Ribonuclease P protein component 1</fullName>
        <shortName evidence="7">RNase P component 1</shortName>
        <ecNumber evidence="7">3.1.26.5</ecNumber>
    </recommendedName>
    <alternativeName>
        <fullName evidence="7">Rpp29</fullName>
    </alternativeName>
</protein>
<keyword evidence="6 7" id="KW-0378">Hydrolase</keyword>
<dbReference type="InterPro" id="IPR036980">
    <property type="entry name" value="RNase_P/MRP_Rpp29_sf"/>
</dbReference>
<evidence type="ECO:0000256" key="6">
    <source>
        <dbReference type="ARBA" id="ARBA00022801"/>
    </source>
</evidence>
<dbReference type="GO" id="GO:0001682">
    <property type="term" value="P:tRNA 5'-leader removal"/>
    <property type="evidence" value="ECO:0007669"/>
    <property type="project" value="UniProtKB-UniRule"/>
</dbReference>
<evidence type="ECO:0000256" key="5">
    <source>
        <dbReference type="ARBA" id="ARBA00022759"/>
    </source>
</evidence>
<keyword evidence="3 7" id="KW-0819">tRNA processing</keyword>
<dbReference type="PANTHER" id="PTHR13348">
    <property type="entry name" value="RIBONUCLEASE P SUBUNIT P29"/>
    <property type="match status" value="1"/>
</dbReference>